<proteinExistence type="predicted"/>
<dbReference type="EMBL" id="LNIX01000009">
    <property type="protein sequence ID" value="OXA50237.1"/>
    <property type="molecule type" value="Genomic_DNA"/>
</dbReference>
<evidence type="ECO:0000259" key="3">
    <source>
        <dbReference type="PROSITE" id="PS50222"/>
    </source>
</evidence>
<dbReference type="PROSITE" id="PS00018">
    <property type="entry name" value="EF_HAND_1"/>
    <property type="match status" value="3"/>
</dbReference>
<protein>
    <submittedName>
        <fullName evidence="4">EF-hand calcium-binding domain-containing protein 9</fullName>
    </submittedName>
</protein>
<comment type="caution">
    <text evidence="4">The sequence shown here is derived from an EMBL/GenBank/DDBJ whole genome shotgun (WGS) entry which is preliminary data.</text>
</comment>
<feature type="domain" description="EF-hand" evidence="3">
    <location>
        <begin position="101"/>
        <end position="136"/>
    </location>
</feature>
<dbReference type="GO" id="GO:0005509">
    <property type="term" value="F:calcium ion binding"/>
    <property type="evidence" value="ECO:0007669"/>
    <property type="project" value="InterPro"/>
</dbReference>
<keyword evidence="5" id="KW-1185">Reference proteome</keyword>
<sequence>MKVDCEAINHIHLDPGYALLSVQNTFTSMEMFNILDVHKSERLNDVQFLLLMKNVTNLSNYETEIIFNLLDIDHSGEIEFDEFYLIFCILIACKDSYEKEFIYRHSKSIFQLIDSDGSGEVSADEFGHMGILFNFDMSAIHRIFEEFDVSGDKSLDFTEFRLFTMACIDEARAQAARTKVKAYENYHKRLLNALQPILRRFIRTDCLPVPFEIETTTNKVRLPFARGKRDWAMPFSSTMMAVKFAERREILREYVKHLVGERKCWFACLWLCCCDFCCLRHHEDQVLASCCHFKLKCRCRCCICLMYFFARTFGCCRCCCPCCPCWAHHTKRERNRSLRPVANWDGQERRQANKVKQKHEKIFKQRRKTLKLKRKATAAIAAHIMSPVSSSPIDLLNGIQNKGSEGAEGSEVKGAAGAAPGVLKTGLLGIKPKVLQNVAVTKEVVKSNGIADRAVGTGSVLVDEDEDEAKKKAKAATSGDAPSKQAGDKTEVLSSGLTNVAMLGNSGGKEFKVLPKGGGD</sequence>
<dbReference type="SUPFAM" id="SSF47473">
    <property type="entry name" value="EF-hand"/>
    <property type="match status" value="1"/>
</dbReference>
<evidence type="ECO:0000313" key="5">
    <source>
        <dbReference type="Proteomes" id="UP000198287"/>
    </source>
</evidence>
<feature type="region of interest" description="Disordered" evidence="2">
    <location>
        <begin position="471"/>
        <end position="492"/>
    </location>
</feature>
<dbReference type="InterPro" id="IPR018247">
    <property type="entry name" value="EF_Hand_1_Ca_BS"/>
</dbReference>
<evidence type="ECO:0000313" key="4">
    <source>
        <dbReference type="EMBL" id="OXA50237.1"/>
    </source>
</evidence>
<dbReference type="Pfam" id="PF13499">
    <property type="entry name" value="EF-hand_7"/>
    <property type="match status" value="2"/>
</dbReference>
<name>A0A226DZT3_FOLCA</name>
<dbReference type="InterPro" id="IPR011992">
    <property type="entry name" value="EF-hand-dom_pair"/>
</dbReference>
<dbReference type="OrthoDB" id="427950at2759"/>
<dbReference type="PANTHER" id="PTHR47065">
    <property type="entry name" value="EF-HAND CALCIUM-BINDING DOMAIN-CONTAINING PROTEIN 9"/>
    <property type="match status" value="1"/>
</dbReference>
<dbReference type="Gene3D" id="1.10.238.10">
    <property type="entry name" value="EF-hand"/>
    <property type="match status" value="2"/>
</dbReference>
<gene>
    <name evidence="4" type="ORF">Fcan01_14934</name>
</gene>
<dbReference type="GO" id="GO:0061891">
    <property type="term" value="F:calcium ion sensor activity"/>
    <property type="evidence" value="ECO:0007669"/>
    <property type="project" value="TreeGrafter"/>
</dbReference>
<dbReference type="SMART" id="SM00054">
    <property type="entry name" value="EFh"/>
    <property type="match status" value="3"/>
</dbReference>
<evidence type="ECO:0000256" key="2">
    <source>
        <dbReference type="SAM" id="MobiDB-lite"/>
    </source>
</evidence>
<dbReference type="STRING" id="158441.A0A226DZT3"/>
<dbReference type="Proteomes" id="UP000198287">
    <property type="component" value="Unassembled WGS sequence"/>
</dbReference>
<dbReference type="PROSITE" id="PS50222">
    <property type="entry name" value="EF_HAND_2"/>
    <property type="match status" value="2"/>
</dbReference>
<dbReference type="PANTHER" id="PTHR47065:SF1">
    <property type="entry name" value="EF-HAND CALCIUM-BINDING DOMAIN-CONTAINING PROTEIN 9"/>
    <property type="match status" value="1"/>
</dbReference>
<dbReference type="AlphaFoldDB" id="A0A226DZT3"/>
<evidence type="ECO:0000256" key="1">
    <source>
        <dbReference type="ARBA" id="ARBA00022837"/>
    </source>
</evidence>
<dbReference type="GO" id="GO:0005737">
    <property type="term" value="C:cytoplasm"/>
    <property type="evidence" value="ECO:0007669"/>
    <property type="project" value="TreeGrafter"/>
</dbReference>
<feature type="domain" description="EF-hand" evidence="3">
    <location>
        <begin position="66"/>
        <end position="93"/>
    </location>
</feature>
<accession>A0A226DZT3</accession>
<dbReference type="InterPro" id="IPR002048">
    <property type="entry name" value="EF_hand_dom"/>
</dbReference>
<dbReference type="OMA" id="MACIDEA"/>
<dbReference type="InterPro" id="IPR042798">
    <property type="entry name" value="EFCAB9"/>
</dbReference>
<organism evidence="4 5">
    <name type="scientific">Folsomia candida</name>
    <name type="common">Springtail</name>
    <dbReference type="NCBI Taxonomy" id="158441"/>
    <lineage>
        <taxon>Eukaryota</taxon>
        <taxon>Metazoa</taxon>
        <taxon>Ecdysozoa</taxon>
        <taxon>Arthropoda</taxon>
        <taxon>Hexapoda</taxon>
        <taxon>Collembola</taxon>
        <taxon>Entomobryomorpha</taxon>
        <taxon>Isotomoidea</taxon>
        <taxon>Isotomidae</taxon>
        <taxon>Proisotominae</taxon>
        <taxon>Folsomia</taxon>
    </lineage>
</organism>
<reference evidence="4 5" key="1">
    <citation type="submission" date="2015-12" db="EMBL/GenBank/DDBJ databases">
        <title>The genome of Folsomia candida.</title>
        <authorList>
            <person name="Faddeeva A."/>
            <person name="Derks M.F."/>
            <person name="Anvar Y."/>
            <person name="Smit S."/>
            <person name="Van Straalen N."/>
            <person name="Roelofs D."/>
        </authorList>
    </citation>
    <scope>NUCLEOTIDE SEQUENCE [LARGE SCALE GENOMIC DNA]</scope>
    <source>
        <strain evidence="4 5">VU population</strain>
        <tissue evidence="4">Whole body</tissue>
    </source>
</reference>
<keyword evidence="1" id="KW-0106">Calcium</keyword>